<dbReference type="KEGG" id="ddu:GF1_26680"/>
<feature type="domain" description="Doubled CXXCH motif" evidence="3">
    <location>
        <begin position="348"/>
        <end position="384"/>
    </location>
</feature>
<dbReference type="PANTHER" id="PTHR35038:SF6">
    <property type="entry name" value="SURFACE LOCALIZED DECAHEME CYTOCHROME C LIPOPROTEIN"/>
    <property type="match status" value="1"/>
</dbReference>
<feature type="domain" description="Doubled CXXCH motif" evidence="3">
    <location>
        <begin position="202"/>
        <end position="241"/>
    </location>
</feature>
<feature type="transmembrane region" description="Helical" evidence="2">
    <location>
        <begin position="20"/>
        <end position="43"/>
    </location>
</feature>
<dbReference type="Pfam" id="PF09699">
    <property type="entry name" value="Paired_CXXCH_1"/>
    <property type="match status" value="6"/>
</dbReference>
<proteinExistence type="predicted"/>
<dbReference type="InterPro" id="IPR013783">
    <property type="entry name" value="Ig-like_fold"/>
</dbReference>
<keyword evidence="5" id="KW-1185">Reference proteome</keyword>
<name>A0A915U424_9BACT</name>
<evidence type="ECO:0000313" key="4">
    <source>
        <dbReference type="EMBL" id="BCO10292.1"/>
    </source>
</evidence>
<sequence length="592" mass="65685">MVRVHQRRHRSCHIKVGTRWPVYLLAVLTMVLFVMILSTQALAAKNDKGGKAKIVVVSPPDGAFITEKTVFLAGHIKGAKTDKVAITGVATKVAKGIVPVTDGTFGTLITFKKGQNIITVSGAGAKKQIKVYYAPKESVKKGAKPPKGFKRFYVHAKAGELSCKECHRKRRGKYNFTRLVPARSNCTTGKCHSTMGKAAHVHGPVGAGVCISCHNPHGSFEPLQLERTGQDLCLVCHEGKRKDLEANVVHPPVEEGCVDCHDPHQSPMRFQLRGDGKMVASLCFNCHEKEMFSRKHQHGPVGTGDCIACHYPHSSANEKLLIAPPDKGQLCFECHENVREQLTRKNTHEPVEEDCSTCHDPHSSDTRYQLVAPPKDLCASCHRDVSPEIYEAIDTAKYKHEPVSKGECTKCHMPHGSDVSSLLKGKGIKLCGTCHEDLGDEIAESKNLHGPVKTGSCNECHNIHGSEFSRLLVRYFPEEFYTEYQPQKYDLCFGCHNKDVAKKKNTTKLTNFRDGSYNLHFFHVNRKKGRSCIACHNPHASSQAKHIRYEVPFGRWSYPIEFTSTKTGGGCVVGCHAPKKYDRNKPVEKHGK</sequence>
<feature type="domain" description="Doubled CXXCH motif" evidence="3">
    <location>
        <begin position="400"/>
        <end position="438"/>
    </location>
</feature>
<organism evidence="4 5">
    <name type="scientific">Desulfolithobacter dissulfuricans</name>
    <dbReference type="NCBI Taxonomy" id="2795293"/>
    <lineage>
        <taxon>Bacteria</taxon>
        <taxon>Pseudomonadati</taxon>
        <taxon>Thermodesulfobacteriota</taxon>
        <taxon>Desulfobulbia</taxon>
        <taxon>Desulfobulbales</taxon>
        <taxon>Desulfobulbaceae</taxon>
        <taxon>Desulfolithobacter</taxon>
    </lineage>
</organism>
<dbReference type="InterPro" id="IPR051829">
    <property type="entry name" value="Multiheme_Cytochr_ET"/>
</dbReference>
<dbReference type="NCBIfam" id="TIGR01905">
    <property type="entry name" value="paired_CXXCH_1"/>
    <property type="match status" value="6"/>
</dbReference>
<feature type="domain" description="Doubled CXXCH motif" evidence="3">
    <location>
        <begin position="449"/>
        <end position="499"/>
    </location>
</feature>
<reference evidence="4" key="1">
    <citation type="submission" date="2020-12" db="EMBL/GenBank/DDBJ databases">
        <title>Desulfobium dissulfuricans gen. nov., sp. nov., a novel mesophilic, sulfate-reducing bacterium isolated from a deep-sea hydrothermal vent.</title>
        <authorList>
            <person name="Hashimoto Y."/>
            <person name="Tame A."/>
            <person name="Sawayama S."/>
            <person name="Miyazaki J."/>
            <person name="Takai K."/>
            <person name="Nakagawa S."/>
        </authorList>
    </citation>
    <scope>NUCLEOTIDE SEQUENCE</scope>
    <source>
        <strain evidence="4">GF1</strain>
    </source>
</reference>
<feature type="domain" description="Doubled CXXCH motif" evidence="3">
    <location>
        <begin position="250"/>
        <end position="291"/>
    </location>
</feature>
<feature type="domain" description="Doubled CXXCH motif" evidence="3">
    <location>
        <begin position="298"/>
        <end position="339"/>
    </location>
</feature>
<dbReference type="SUPFAM" id="SSF48695">
    <property type="entry name" value="Multiheme cytochromes"/>
    <property type="match status" value="2"/>
</dbReference>
<keyword evidence="2" id="KW-0472">Membrane</keyword>
<dbReference type="Gene3D" id="2.60.40.10">
    <property type="entry name" value="Immunoglobulins"/>
    <property type="match status" value="1"/>
</dbReference>
<dbReference type="InterPro" id="IPR010177">
    <property type="entry name" value="Paired_CXXCH_1"/>
</dbReference>
<evidence type="ECO:0000259" key="3">
    <source>
        <dbReference type="Pfam" id="PF09699"/>
    </source>
</evidence>
<dbReference type="Proteomes" id="UP001063350">
    <property type="component" value="Chromosome"/>
</dbReference>
<keyword evidence="2" id="KW-0812">Transmembrane</keyword>
<evidence type="ECO:0000256" key="1">
    <source>
        <dbReference type="ARBA" id="ARBA00022729"/>
    </source>
</evidence>
<keyword evidence="1" id="KW-0732">Signal</keyword>
<evidence type="ECO:0000256" key="2">
    <source>
        <dbReference type="SAM" id="Phobius"/>
    </source>
</evidence>
<dbReference type="GO" id="GO:0016491">
    <property type="term" value="F:oxidoreductase activity"/>
    <property type="evidence" value="ECO:0007669"/>
    <property type="project" value="TreeGrafter"/>
</dbReference>
<keyword evidence="2" id="KW-1133">Transmembrane helix</keyword>
<accession>A0A915U424</accession>
<dbReference type="Gene3D" id="3.90.10.10">
    <property type="entry name" value="Cytochrome C3"/>
    <property type="match status" value="1"/>
</dbReference>
<dbReference type="InterPro" id="IPR036280">
    <property type="entry name" value="Multihaem_cyt_sf"/>
</dbReference>
<protein>
    <recommendedName>
        <fullName evidence="3">Doubled CXXCH motif domain-containing protein</fullName>
    </recommendedName>
</protein>
<dbReference type="Gene3D" id="1.10.1130.10">
    <property type="entry name" value="Flavocytochrome C3, Chain A"/>
    <property type="match status" value="2"/>
</dbReference>
<gene>
    <name evidence="4" type="ORF">GF1_26680</name>
</gene>
<dbReference type="EMBL" id="AP024233">
    <property type="protein sequence ID" value="BCO10292.1"/>
    <property type="molecule type" value="Genomic_DNA"/>
</dbReference>
<evidence type="ECO:0000313" key="5">
    <source>
        <dbReference type="Proteomes" id="UP001063350"/>
    </source>
</evidence>
<dbReference type="Pfam" id="PF09136">
    <property type="entry name" value="Glucodextran_B"/>
    <property type="match status" value="1"/>
</dbReference>
<dbReference type="PANTHER" id="PTHR35038">
    <property type="entry name" value="DISSIMILATORY SULFITE REDUCTASE SIRA"/>
    <property type="match status" value="1"/>
</dbReference>
<dbReference type="RefSeq" id="WP_267927027.1">
    <property type="nucleotide sequence ID" value="NZ_AP024233.1"/>
</dbReference>
<dbReference type="AlphaFoldDB" id="A0A915U424"/>